<feature type="region of interest" description="Disordered" evidence="1">
    <location>
        <begin position="1"/>
        <end position="61"/>
    </location>
</feature>
<sequence length="176" mass="19546">MWNTIRSISPGDIRWEGEDPAISRRGGRGGQGRGVKKFLNHDGVVPSAGRGRGSAKGQSRKEFLPSQNGIVKKVSDDIEILHTDTLIKEVERVFDEHEQALVDAIARLADASDGESDGEQPFSHRQPMDREQDWRSQHYDGQQQHGTNFQPEMAGGRADGNQNASDNQQDEDIDDI</sequence>
<reference evidence="2 3" key="1">
    <citation type="journal article" date="2024" name="Plant J.">
        <title>Genome sequences and population genomics reveal climatic adaptation and genomic divergence between two closely related sweetgum species.</title>
        <authorList>
            <person name="Xu W.Q."/>
            <person name="Ren C.Q."/>
            <person name="Zhang X.Y."/>
            <person name="Comes H.P."/>
            <person name="Liu X.H."/>
            <person name="Li Y.G."/>
            <person name="Kettle C.J."/>
            <person name="Jalonen R."/>
            <person name="Gaisberger H."/>
            <person name="Ma Y.Z."/>
            <person name="Qiu Y.X."/>
        </authorList>
    </citation>
    <scope>NUCLEOTIDE SEQUENCE [LARGE SCALE GENOMIC DNA]</scope>
    <source>
        <strain evidence="2">Hangzhou</strain>
    </source>
</reference>
<dbReference type="PANTHER" id="PTHR33432:SF20">
    <property type="entry name" value="PROTEIN EMSY-LIKE 1"/>
    <property type="match status" value="1"/>
</dbReference>
<keyword evidence="3" id="KW-1185">Reference proteome</keyword>
<evidence type="ECO:0000313" key="2">
    <source>
        <dbReference type="EMBL" id="KAK9290340.1"/>
    </source>
</evidence>
<dbReference type="Proteomes" id="UP001415857">
    <property type="component" value="Unassembled WGS sequence"/>
</dbReference>
<gene>
    <name evidence="2" type="ORF">L1049_008507</name>
</gene>
<dbReference type="GO" id="GO:0005634">
    <property type="term" value="C:nucleus"/>
    <property type="evidence" value="ECO:0007669"/>
    <property type="project" value="TreeGrafter"/>
</dbReference>
<proteinExistence type="predicted"/>
<dbReference type="GO" id="GO:0050832">
    <property type="term" value="P:defense response to fungus"/>
    <property type="evidence" value="ECO:0007669"/>
    <property type="project" value="InterPro"/>
</dbReference>
<dbReference type="InterPro" id="IPR033485">
    <property type="entry name" value="EMSY-LIKE_plant"/>
</dbReference>
<feature type="compositionally biased region" description="Polar residues" evidence="1">
    <location>
        <begin position="139"/>
        <end position="150"/>
    </location>
</feature>
<evidence type="ECO:0000313" key="3">
    <source>
        <dbReference type="Proteomes" id="UP001415857"/>
    </source>
</evidence>
<protein>
    <submittedName>
        <fullName evidence="2">Uncharacterized protein</fullName>
    </submittedName>
</protein>
<feature type="compositionally biased region" description="Basic and acidic residues" evidence="1">
    <location>
        <begin position="126"/>
        <end position="138"/>
    </location>
</feature>
<comment type="caution">
    <text evidence="2">The sequence shown here is derived from an EMBL/GenBank/DDBJ whole genome shotgun (WGS) entry which is preliminary data.</text>
</comment>
<name>A0AAP0S3Q8_LIQFO</name>
<dbReference type="AlphaFoldDB" id="A0AAP0S3Q8"/>
<organism evidence="2 3">
    <name type="scientific">Liquidambar formosana</name>
    <name type="common">Formosan gum</name>
    <dbReference type="NCBI Taxonomy" id="63359"/>
    <lineage>
        <taxon>Eukaryota</taxon>
        <taxon>Viridiplantae</taxon>
        <taxon>Streptophyta</taxon>
        <taxon>Embryophyta</taxon>
        <taxon>Tracheophyta</taxon>
        <taxon>Spermatophyta</taxon>
        <taxon>Magnoliopsida</taxon>
        <taxon>eudicotyledons</taxon>
        <taxon>Gunneridae</taxon>
        <taxon>Pentapetalae</taxon>
        <taxon>Saxifragales</taxon>
        <taxon>Altingiaceae</taxon>
        <taxon>Liquidambar</taxon>
    </lineage>
</organism>
<feature type="region of interest" description="Disordered" evidence="1">
    <location>
        <begin position="107"/>
        <end position="176"/>
    </location>
</feature>
<accession>A0AAP0S3Q8</accession>
<evidence type="ECO:0000256" key="1">
    <source>
        <dbReference type="SAM" id="MobiDB-lite"/>
    </source>
</evidence>
<dbReference type="EMBL" id="JBBPBK010000002">
    <property type="protein sequence ID" value="KAK9290340.1"/>
    <property type="molecule type" value="Genomic_DNA"/>
</dbReference>
<dbReference type="PANTHER" id="PTHR33432">
    <property type="entry name" value="PROTEIN EMSY-LIKE 4"/>
    <property type="match status" value="1"/>
</dbReference>